<proteinExistence type="predicted"/>
<protein>
    <submittedName>
        <fullName evidence="2">Uncharacterized protein</fullName>
    </submittedName>
</protein>
<accession>B3PCZ2</accession>
<evidence type="ECO:0000313" key="3">
    <source>
        <dbReference type="Proteomes" id="UP000001036"/>
    </source>
</evidence>
<keyword evidence="1" id="KW-1133">Transmembrane helix</keyword>
<sequence length="55" mass="6066">MTNSPDRCRSLIGLKNGSMTAVFFAWDLILGCLWKMLAMQVMFPGLPGYDAGLVK</sequence>
<keyword evidence="3" id="KW-1185">Reference proteome</keyword>
<organism evidence="2 3">
    <name type="scientific">Cellvibrio japonicus (strain Ueda107)</name>
    <name type="common">Pseudomonas fluorescens subsp. cellulosa</name>
    <dbReference type="NCBI Taxonomy" id="498211"/>
    <lineage>
        <taxon>Bacteria</taxon>
        <taxon>Pseudomonadati</taxon>
        <taxon>Pseudomonadota</taxon>
        <taxon>Gammaproteobacteria</taxon>
        <taxon>Cellvibrionales</taxon>
        <taxon>Cellvibrionaceae</taxon>
        <taxon>Cellvibrio</taxon>
    </lineage>
</organism>
<evidence type="ECO:0000313" key="2">
    <source>
        <dbReference type="EMBL" id="ACE84661.1"/>
    </source>
</evidence>
<feature type="transmembrane region" description="Helical" evidence="1">
    <location>
        <begin position="21"/>
        <end position="43"/>
    </location>
</feature>
<name>B3PCZ2_CELJU</name>
<dbReference type="Proteomes" id="UP000001036">
    <property type="component" value="Chromosome"/>
</dbReference>
<keyword evidence="1" id="KW-0812">Transmembrane</keyword>
<dbReference type="STRING" id="498211.CJA_1355"/>
<dbReference type="EMBL" id="CP000934">
    <property type="protein sequence ID" value="ACE84661.1"/>
    <property type="molecule type" value="Genomic_DNA"/>
</dbReference>
<gene>
    <name evidence="2" type="ordered locus">CJA_1355</name>
</gene>
<dbReference type="AlphaFoldDB" id="B3PCZ2"/>
<dbReference type="KEGG" id="cja:CJA_1355"/>
<reference evidence="2 3" key="1">
    <citation type="journal article" date="2008" name="J. Bacteriol.">
        <title>Insights into plant cell wall degradation from the genome sequence of the soil bacterium Cellvibrio japonicus.</title>
        <authorList>
            <person name="Deboy R.T."/>
            <person name="Mongodin E.F."/>
            <person name="Fouts D.E."/>
            <person name="Tailford L.E."/>
            <person name="Khouri H."/>
            <person name="Emerson J.B."/>
            <person name="Mohamoud Y."/>
            <person name="Watkins K."/>
            <person name="Henrissat B."/>
            <person name="Gilbert H.J."/>
            <person name="Nelson K.E."/>
        </authorList>
    </citation>
    <scope>NUCLEOTIDE SEQUENCE [LARGE SCALE GENOMIC DNA]</scope>
    <source>
        <strain evidence="2 3">Ueda107</strain>
    </source>
</reference>
<evidence type="ECO:0000256" key="1">
    <source>
        <dbReference type="SAM" id="Phobius"/>
    </source>
</evidence>
<dbReference type="HOGENOM" id="CLU_3023636_0_0_6"/>
<keyword evidence="1" id="KW-0472">Membrane</keyword>